<evidence type="ECO:0000313" key="1">
    <source>
        <dbReference type="EMBL" id="CDW34499.1"/>
    </source>
</evidence>
<organism evidence="1">
    <name type="scientific">Lepeophtheirus salmonis</name>
    <name type="common">Salmon louse</name>
    <name type="synonym">Caligus salmonis</name>
    <dbReference type="NCBI Taxonomy" id="72036"/>
    <lineage>
        <taxon>Eukaryota</taxon>
        <taxon>Metazoa</taxon>
        <taxon>Ecdysozoa</taxon>
        <taxon>Arthropoda</taxon>
        <taxon>Crustacea</taxon>
        <taxon>Multicrustacea</taxon>
        <taxon>Hexanauplia</taxon>
        <taxon>Copepoda</taxon>
        <taxon>Siphonostomatoida</taxon>
        <taxon>Caligidae</taxon>
        <taxon>Lepeophtheirus</taxon>
    </lineage>
</organism>
<reference evidence="1" key="1">
    <citation type="submission" date="2014-05" db="EMBL/GenBank/DDBJ databases">
        <authorList>
            <person name="Chronopoulou M."/>
        </authorList>
    </citation>
    <scope>NUCLEOTIDE SEQUENCE</scope>
    <source>
        <tissue evidence="1">Whole organism</tissue>
    </source>
</reference>
<protein>
    <submittedName>
        <fullName evidence="1">Uncharacterized protein</fullName>
    </submittedName>
</protein>
<name>A0A0K2U8C5_LEPSM</name>
<dbReference type="AlphaFoldDB" id="A0A0K2U8C5"/>
<accession>A0A0K2U8C5</accession>
<dbReference type="EMBL" id="HACA01017138">
    <property type="protein sequence ID" value="CDW34499.1"/>
    <property type="molecule type" value="Transcribed_RNA"/>
</dbReference>
<proteinExistence type="predicted"/>
<sequence length="65" mass="7569">MPGQEHSLGMCDMPITILQFYRPNCPSNHTSRHRLHYYPASMHQMQLFHNLSSQGKRDDKGDTPK</sequence>